<dbReference type="Pfam" id="PF00931">
    <property type="entry name" value="NB-ARC"/>
    <property type="match status" value="1"/>
</dbReference>
<feature type="domain" description="NB-ARC" evidence="1">
    <location>
        <begin position="31"/>
        <end position="201"/>
    </location>
</feature>
<dbReference type="PANTHER" id="PTHR46082:SF6">
    <property type="entry name" value="AAA+ ATPASE DOMAIN-CONTAINING PROTEIN-RELATED"/>
    <property type="match status" value="1"/>
</dbReference>
<sequence length="675" mass="77482">MQTPTCKQAGHKTHYHIQLAKNKQFTGRTAILDALEKMLFGEEPSQKTALVGLGGVGKTQIALRFAYRVQETRPDYSIFWVPVLSEQSAVQAYTEIARKLDLRKMKEDEDIRELVCRHLNSDEAGKWLLIIDNADDQELVFGANDKPGVEEYLPQSKHGVVLLTTRSTAVAANFAGSDVIDVEQMNPEEAADLLRKSLSRKELVRDEALVADLLTHLIFLPLAITQAAAYLNQTRAPLHKYLELLQGAEKDVSKLLGREFKDNTRYRDSRNAVGTTWLVSFDQIAKSDQAAVQLLSFISCIEPKAIPQAMLPQREPEELEWAIGTLCSYSFLIRQEDSNTFDMHSLVHIATRNWLAMQGRKEDVMNDAVCHLVEIFPSSDYAKRDTWRVYLPHTIRLLGQLEHKSNDANELLEKAGNCLYADRRFKESIRCREEEYRWKQDQLDKKDHSRLASEHALASAYLEDRRIKDAITIFEHVVAVRKETLDEKDHNRLTSEHELASAYLEDRRIKDAITIFEHIVAVRKEILDEKDHSRLTSEHELASAYLDDRRTKDAIMIFEHVVAVEKEILDEKDHSRLTSEHELARAYLKDQRIKDAITILEHVVAVEKETLDKKDHSRLASEHALASAYLNDRRIKDAIIILEHVVAVRKETLDKKDHDRLASEYELARAYLTDK</sequence>
<gene>
    <name evidence="2" type="ORF">B0I35DRAFT_244603</name>
</gene>
<dbReference type="Gene3D" id="1.25.40.10">
    <property type="entry name" value="Tetratricopeptide repeat domain"/>
    <property type="match status" value="2"/>
</dbReference>
<dbReference type="AlphaFoldDB" id="A0A8K0SP68"/>
<evidence type="ECO:0000313" key="2">
    <source>
        <dbReference type="EMBL" id="KAH7318510.1"/>
    </source>
</evidence>
<dbReference type="Pfam" id="PF13424">
    <property type="entry name" value="TPR_12"/>
    <property type="match status" value="2"/>
</dbReference>
<dbReference type="EMBL" id="JAGPNK010000007">
    <property type="protein sequence ID" value="KAH7318510.1"/>
    <property type="molecule type" value="Genomic_DNA"/>
</dbReference>
<organism evidence="2 3">
    <name type="scientific">Stachybotrys elegans</name>
    <dbReference type="NCBI Taxonomy" id="80388"/>
    <lineage>
        <taxon>Eukaryota</taxon>
        <taxon>Fungi</taxon>
        <taxon>Dikarya</taxon>
        <taxon>Ascomycota</taxon>
        <taxon>Pezizomycotina</taxon>
        <taxon>Sordariomycetes</taxon>
        <taxon>Hypocreomycetidae</taxon>
        <taxon>Hypocreales</taxon>
        <taxon>Stachybotryaceae</taxon>
        <taxon>Stachybotrys</taxon>
    </lineage>
</organism>
<keyword evidence="2" id="KW-0378">Hydrolase</keyword>
<proteinExistence type="predicted"/>
<keyword evidence="3" id="KW-1185">Reference proteome</keyword>
<comment type="caution">
    <text evidence="2">The sequence shown here is derived from an EMBL/GenBank/DDBJ whole genome shotgun (WGS) entry which is preliminary data.</text>
</comment>
<dbReference type="SUPFAM" id="SSF48452">
    <property type="entry name" value="TPR-like"/>
    <property type="match status" value="2"/>
</dbReference>
<evidence type="ECO:0000313" key="3">
    <source>
        <dbReference type="Proteomes" id="UP000813444"/>
    </source>
</evidence>
<evidence type="ECO:0000259" key="1">
    <source>
        <dbReference type="Pfam" id="PF00931"/>
    </source>
</evidence>
<dbReference type="InterPro" id="IPR027417">
    <property type="entry name" value="P-loop_NTPase"/>
</dbReference>
<dbReference type="InterPro" id="IPR002182">
    <property type="entry name" value="NB-ARC"/>
</dbReference>
<accession>A0A8K0SP68</accession>
<dbReference type="Gene3D" id="3.40.50.300">
    <property type="entry name" value="P-loop containing nucleotide triphosphate hydrolases"/>
    <property type="match status" value="1"/>
</dbReference>
<dbReference type="InterPro" id="IPR053137">
    <property type="entry name" value="NLR-like"/>
</dbReference>
<dbReference type="GO" id="GO:0043531">
    <property type="term" value="F:ADP binding"/>
    <property type="evidence" value="ECO:0007669"/>
    <property type="project" value="InterPro"/>
</dbReference>
<protein>
    <submittedName>
        <fullName evidence="2">P-loop containing nucleoside triphosphate hydrolase protein</fullName>
    </submittedName>
</protein>
<dbReference type="SUPFAM" id="SSF52540">
    <property type="entry name" value="P-loop containing nucleoside triphosphate hydrolases"/>
    <property type="match status" value="1"/>
</dbReference>
<dbReference type="Pfam" id="PF13374">
    <property type="entry name" value="TPR_10"/>
    <property type="match status" value="1"/>
</dbReference>
<dbReference type="PANTHER" id="PTHR46082">
    <property type="entry name" value="ATP/GTP-BINDING PROTEIN-RELATED"/>
    <property type="match status" value="1"/>
</dbReference>
<dbReference type="InterPro" id="IPR011990">
    <property type="entry name" value="TPR-like_helical_dom_sf"/>
</dbReference>
<reference evidence="2" key="1">
    <citation type="journal article" date="2021" name="Nat. Commun.">
        <title>Genetic determinants of endophytism in the Arabidopsis root mycobiome.</title>
        <authorList>
            <person name="Mesny F."/>
            <person name="Miyauchi S."/>
            <person name="Thiergart T."/>
            <person name="Pickel B."/>
            <person name="Atanasova L."/>
            <person name="Karlsson M."/>
            <person name="Huettel B."/>
            <person name="Barry K.W."/>
            <person name="Haridas S."/>
            <person name="Chen C."/>
            <person name="Bauer D."/>
            <person name="Andreopoulos W."/>
            <person name="Pangilinan J."/>
            <person name="LaButti K."/>
            <person name="Riley R."/>
            <person name="Lipzen A."/>
            <person name="Clum A."/>
            <person name="Drula E."/>
            <person name="Henrissat B."/>
            <person name="Kohler A."/>
            <person name="Grigoriev I.V."/>
            <person name="Martin F.M."/>
            <person name="Hacquard S."/>
        </authorList>
    </citation>
    <scope>NUCLEOTIDE SEQUENCE</scope>
    <source>
        <strain evidence="2">MPI-CAGE-CH-0235</strain>
    </source>
</reference>
<dbReference type="Proteomes" id="UP000813444">
    <property type="component" value="Unassembled WGS sequence"/>
</dbReference>
<name>A0A8K0SP68_9HYPO</name>
<dbReference type="GO" id="GO:0016787">
    <property type="term" value="F:hydrolase activity"/>
    <property type="evidence" value="ECO:0007669"/>
    <property type="project" value="UniProtKB-KW"/>
</dbReference>
<dbReference type="OrthoDB" id="1658288at2759"/>